<dbReference type="KEGG" id="lfa:LFA_1958"/>
<dbReference type="STRING" id="1212491.LFA_1958"/>
<dbReference type="SUPFAM" id="SSF46785">
    <property type="entry name" value="Winged helix' DNA-binding domain"/>
    <property type="match status" value="1"/>
</dbReference>
<dbReference type="RefSeq" id="WP_045095864.1">
    <property type="nucleotide sequence ID" value="NZ_LN614827.1"/>
</dbReference>
<dbReference type="PROSITE" id="PS50931">
    <property type="entry name" value="HTH_LYSR"/>
    <property type="match status" value="1"/>
</dbReference>
<feature type="domain" description="HTH lysR-type" evidence="6">
    <location>
        <begin position="1"/>
        <end position="58"/>
    </location>
</feature>
<dbReference type="PANTHER" id="PTHR30346">
    <property type="entry name" value="TRANSCRIPTIONAL DUAL REGULATOR HCAR-RELATED"/>
    <property type="match status" value="1"/>
</dbReference>
<dbReference type="GO" id="GO:0032993">
    <property type="term" value="C:protein-DNA complex"/>
    <property type="evidence" value="ECO:0007669"/>
    <property type="project" value="TreeGrafter"/>
</dbReference>
<evidence type="ECO:0000256" key="2">
    <source>
        <dbReference type="ARBA" id="ARBA00023015"/>
    </source>
</evidence>
<dbReference type="Pfam" id="PF00126">
    <property type="entry name" value="HTH_1"/>
    <property type="match status" value="1"/>
</dbReference>
<evidence type="ECO:0000313" key="8">
    <source>
        <dbReference type="Proteomes" id="UP000032430"/>
    </source>
</evidence>
<dbReference type="Pfam" id="PF03466">
    <property type="entry name" value="LysR_substrate"/>
    <property type="match status" value="1"/>
</dbReference>
<reference evidence="8" key="1">
    <citation type="submission" date="2014-09" db="EMBL/GenBank/DDBJ databases">
        <authorList>
            <person name="Gomez-Valero L."/>
        </authorList>
    </citation>
    <scope>NUCLEOTIDE SEQUENCE [LARGE SCALE GENOMIC DNA]</scope>
    <source>
        <strain evidence="8">ATCC700992</strain>
    </source>
</reference>
<comment type="similarity">
    <text evidence="1">Belongs to the LysR transcriptional regulatory family.</text>
</comment>
<dbReference type="InterPro" id="IPR036390">
    <property type="entry name" value="WH_DNA-bd_sf"/>
</dbReference>
<dbReference type="OrthoDB" id="5297026at2"/>
<accession>A0A098G5V1</accession>
<dbReference type="Gene3D" id="3.40.190.10">
    <property type="entry name" value="Periplasmic binding protein-like II"/>
    <property type="match status" value="2"/>
</dbReference>
<dbReference type="CDD" id="cd08411">
    <property type="entry name" value="PBP2_OxyR"/>
    <property type="match status" value="1"/>
</dbReference>
<dbReference type="PRINTS" id="PR00039">
    <property type="entry name" value="HTHLYSR"/>
</dbReference>
<dbReference type="EMBL" id="LN614827">
    <property type="protein sequence ID" value="CEG57349.1"/>
    <property type="molecule type" value="Genomic_DNA"/>
</dbReference>
<dbReference type="GO" id="GO:0003677">
    <property type="term" value="F:DNA binding"/>
    <property type="evidence" value="ECO:0007669"/>
    <property type="project" value="UniProtKB-KW"/>
</dbReference>
<dbReference type="InterPro" id="IPR005119">
    <property type="entry name" value="LysR_subst-bd"/>
</dbReference>
<proteinExistence type="inferred from homology"/>
<evidence type="ECO:0000259" key="6">
    <source>
        <dbReference type="PROSITE" id="PS50931"/>
    </source>
</evidence>
<evidence type="ECO:0000256" key="4">
    <source>
        <dbReference type="ARBA" id="ARBA00023159"/>
    </source>
</evidence>
<evidence type="ECO:0000256" key="5">
    <source>
        <dbReference type="ARBA" id="ARBA00023163"/>
    </source>
</evidence>
<dbReference type="FunFam" id="1.10.10.10:FF:000001">
    <property type="entry name" value="LysR family transcriptional regulator"/>
    <property type="match status" value="1"/>
</dbReference>
<keyword evidence="3" id="KW-0238">DNA-binding</keyword>
<sequence length="301" mass="33551">MNLRDLHYFVVLAEVRHFGEAAKRCYVSQPTLSMQIKKLEDSLGVILFERTNKQVLLTDQGQELLSKAKKILILCDEMKNAARQAHDPFAGDLHLGVIPTVAPYLLPTVMPTIKDNFPNLKVWLVEEPTHRLIEQLESGKIDAAIMAQPISSNFVYQNLFDEAFYFACAKSHSLAQNKQITLNDLTNQQVMLLAEGHCLRDQAMAICHMAKANEVADFTATSLETLRLMVVAGMGVTLLPALAVNSEMSELLTCIPFESPVPTRVVALFWRSGTPKNKCLLALADTITQLIMPKLESVLME</sequence>
<dbReference type="AlphaFoldDB" id="A0A098G5V1"/>
<evidence type="ECO:0000313" key="7">
    <source>
        <dbReference type="EMBL" id="CEG57349.1"/>
    </source>
</evidence>
<dbReference type="InterPro" id="IPR036388">
    <property type="entry name" value="WH-like_DNA-bd_sf"/>
</dbReference>
<dbReference type="PANTHER" id="PTHR30346:SF26">
    <property type="entry name" value="HYDROGEN PEROXIDE-INDUCIBLE GENES ACTIVATOR"/>
    <property type="match status" value="1"/>
</dbReference>
<name>A0A098G5V1_9GAMM</name>
<organism evidence="7 8">
    <name type="scientific">Legionella fallonii LLAP-10</name>
    <dbReference type="NCBI Taxonomy" id="1212491"/>
    <lineage>
        <taxon>Bacteria</taxon>
        <taxon>Pseudomonadati</taxon>
        <taxon>Pseudomonadota</taxon>
        <taxon>Gammaproteobacteria</taxon>
        <taxon>Legionellales</taxon>
        <taxon>Legionellaceae</taxon>
        <taxon>Legionella</taxon>
    </lineage>
</organism>
<dbReference type="InterPro" id="IPR000847">
    <property type="entry name" value="LysR_HTH_N"/>
</dbReference>
<protein>
    <submittedName>
        <fullName evidence="7">Hydrogen peroxide-inducible genes activator</fullName>
    </submittedName>
</protein>
<gene>
    <name evidence="7" type="primary">oxyR</name>
    <name evidence="7" type="ORF">LFA_1958</name>
</gene>
<dbReference type="Gene3D" id="1.10.10.10">
    <property type="entry name" value="Winged helix-like DNA-binding domain superfamily/Winged helix DNA-binding domain"/>
    <property type="match status" value="1"/>
</dbReference>
<evidence type="ECO:0000256" key="1">
    <source>
        <dbReference type="ARBA" id="ARBA00009437"/>
    </source>
</evidence>
<keyword evidence="4" id="KW-0010">Activator</keyword>
<dbReference type="SUPFAM" id="SSF53850">
    <property type="entry name" value="Periplasmic binding protein-like II"/>
    <property type="match status" value="1"/>
</dbReference>
<keyword evidence="5" id="KW-0804">Transcription</keyword>
<keyword evidence="8" id="KW-1185">Reference proteome</keyword>
<dbReference type="Proteomes" id="UP000032430">
    <property type="component" value="Chromosome I"/>
</dbReference>
<keyword evidence="2" id="KW-0805">Transcription regulation</keyword>
<dbReference type="GO" id="GO:0003700">
    <property type="term" value="F:DNA-binding transcription factor activity"/>
    <property type="evidence" value="ECO:0007669"/>
    <property type="project" value="InterPro"/>
</dbReference>
<dbReference type="HOGENOM" id="CLU_039613_6_4_6"/>
<evidence type="ECO:0000256" key="3">
    <source>
        <dbReference type="ARBA" id="ARBA00023125"/>
    </source>
</evidence>